<proteinExistence type="inferred from homology"/>
<dbReference type="InterPro" id="IPR001509">
    <property type="entry name" value="Epimerase_deHydtase"/>
</dbReference>
<reference evidence="4 6" key="1">
    <citation type="submission" date="2018-02" db="EMBL/GenBank/DDBJ databases">
        <title>Fusarium culmorum secondary metabolites in fungal-bacterial-plant interactions.</title>
        <authorList>
            <person name="Schmidt R."/>
        </authorList>
    </citation>
    <scope>NUCLEOTIDE SEQUENCE [LARGE SCALE GENOMIC DNA]</scope>
    <source>
        <strain evidence="4 6">PV</strain>
    </source>
</reference>
<reference evidence="5" key="2">
    <citation type="submission" date="2020-11" db="EMBL/GenBank/DDBJ databases">
        <title>The chromosome-scale genome resource for two endophytic Fusarium species: F. culmorum and F. pseudograminearum.</title>
        <authorList>
            <person name="Yuan Z."/>
        </authorList>
    </citation>
    <scope>NUCLEOTIDE SEQUENCE</scope>
    <source>
        <strain evidence="5">Class2-1B</strain>
    </source>
</reference>
<organism evidence="4 6">
    <name type="scientific">Fusarium culmorum</name>
    <dbReference type="NCBI Taxonomy" id="5516"/>
    <lineage>
        <taxon>Eukaryota</taxon>
        <taxon>Fungi</taxon>
        <taxon>Dikarya</taxon>
        <taxon>Ascomycota</taxon>
        <taxon>Pezizomycotina</taxon>
        <taxon>Sordariomycetes</taxon>
        <taxon>Hypocreomycetidae</taxon>
        <taxon>Hypocreales</taxon>
        <taxon>Nectriaceae</taxon>
        <taxon>Fusarium</taxon>
    </lineage>
</organism>
<dbReference type="OMA" id="KSFVYMS"/>
<dbReference type="Proteomes" id="UP000241587">
    <property type="component" value="Unassembled WGS sequence"/>
</dbReference>
<feature type="domain" description="NAD-dependent epimerase/dehydratase" evidence="3">
    <location>
        <begin position="12"/>
        <end position="276"/>
    </location>
</feature>
<dbReference type="EMBL" id="PVEM01000006">
    <property type="protein sequence ID" value="PTD07063.1"/>
    <property type="molecule type" value="Genomic_DNA"/>
</dbReference>
<accession>A0A2T4GU48</accession>
<evidence type="ECO:0000259" key="3">
    <source>
        <dbReference type="Pfam" id="PF01370"/>
    </source>
</evidence>
<dbReference type="Proteomes" id="UP000663297">
    <property type="component" value="Chromosome 1"/>
</dbReference>
<dbReference type="AlphaFoldDB" id="A0A2T4GU48"/>
<gene>
    <name evidence="4" type="ORF">FCULG_00006126</name>
    <name evidence="5" type="ORF">HYE67_001942</name>
</gene>
<dbReference type="Gene3D" id="3.40.50.720">
    <property type="entry name" value="NAD(P)-binding Rossmann-like Domain"/>
    <property type="match status" value="1"/>
</dbReference>
<sequence>MTLNMSSTKGLVLVTGANGFIGARTVEAFLAAGYFVRAAVRSESSASGLLSALPAYASSGYLTTAIIHDITATGAFDDAVKGATAIAHLAAPVNFSNRDMDYVIKASVQGTLGILESAINEPGLKSFVYMSSIVTVRGQSPKYPDTGYTEEDWNDQIEDALSKAGTDATGHQIYVASKLKAERAFWEFQKTHADKVNFTMTAVNPVWVAGPPLILPEDPEKLSETAIVAYRIMNGQDMPSTGPGNGTHVDVRDVARLIVFAVEKKQVADGQRYIVGGNGNYANIQAYRDLLRKAYPDRKNVISECEPGKGYNQDYSTPEGGFLVDGSKAVQATGQDWISFDQMTLDAAKAYERYF</sequence>
<dbReference type="OrthoDB" id="2735536at2759"/>
<protein>
    <submittedName>
        <fullName evidence="4">Uncharacterized oxidoreductase</fullName>
    </submittedName>
</protein>
<keyword evidence="6" id="KW-1185">Reference proteome</keyword>
<dbReference type="InterPro" id="IPR036291">
    <property type="entry name" value="NAD(P)-bd_dom_sf"/>
</dbReference>
<evidence type="ECO:0000256" key="1">
    <source>
        <dbReference type="ARBA" id="ARBA00023002"/>
    </source>
</evidence>
<evidence type="ECO:0000313" key="6">
    <source>
        <dbReference type="Proteomes" id="UP000241587"/>
    </source>
</evidence>
<evidence type="ECO:0000313" key="4">
    <source>
        <dbReference type="EMBL" id="PTD07063.1"/>
    </source>
</evidence>
<evidence type="ECO:0000256" key="2">
    <source>
        <dbReference type="ARBA" id="ARBA00023445"/>
    </source>
</evidence>
<dbReference type="PANTHER" id="PTHR10366:SF562">
    <property type="entry name" value="ALDEHYDE REDUCTASE II (AFU_ORTHOLOGUE AFUA_1G11360)"/>
    <property type="match status" value="1"/>
</dbReference>
<dbReference type="InterPro" id="IPR050425">
    <property type="entry name" value="NAD(P)_dehydrat-like"/>
</dbReference>
<dbReference type="GO" id="GO:0016616">
    <property type="term" value="F:oxidoreductase activity, acting on the CH-OH group of donors, NAD or NADP as acceptor"/>
    <property type="evidence" value="ECO:0007669"/>
    <property type="project" value="TreeGrafter"/>
</dbReference>
<name>A0A2T4GU48_FUSCU</name>
<keyword evidence="1" id="KW-0560">Oxidoreductase</keyword>
<dbReference type="PANTHER" id="PTHR10366">
    <property type="entry name" value="NAD DEPENDENT EPIMERASE/DEHYDRATASE"/>
    <property type="match status" value="1"/>
</dbReference>
<dbReference type="Pfam" id="PF01370">
    <property type="entry name" value="Epimerase"/>
    <property type="match status" value="1"/>
</dbReference>
<dbReference type="SUPFAM" id="SSF51735">
    <property type="entry name" value="NAD(P)-binding Rossmann-fold domains"/>
    <property type="match status" value="1"/>
</dbReference>
<dbReference type="EMBL" id="CP064747">
    <property type="protein sequence ID" value="QPC59711.1"/>
    <property type="molecule type" value="Genomic_DNA"/>
</dbReference>
<comment type="similarity">
    <text evidence="2">Belongs to the NAD(P)-dependent epimerase/dehydratase family. Dihydroflavonol-4-reductase subfamily.</text>
</comment>
<evidence type="ECO:0000313" key="5">
    <source>
        <dbReference type="EMBL" id="QPC59711.1"/>
    </source>
</evidence>